<protein>
    <submittedName>
        <fullName evidence="2">Uncharacterized protein</fullName>
    </submittedName>
</protein>
<keyword evidence="3" id="KW-1185">Reference proteome</keyword>
<dbReference type="EMBL" id="ML996577">
    <property type="protein sequence ID" value="KAF2755634.1"/>
    <property type="molecule type" value="Genomic_DNA"/>
</dbReference>
<dbReference type="GeneID" id="54485550"/>
<accession>A0A6A6W0X5</accession>
<dbReference type="RefSeq" id="XP_033598085.1">
    <property type="nucleotide sequence ID" value="XM_033744496.1"/>
</dbReference>
<reference evidence="2" key="1">
    <citation type="journal article" date="2020" name="Stud. Mycol.">
        <title>101 Dothideomycetes genomes: a test case for predicting lifestyles and emergence of pathogens.</title>
        <authorList>
            <person name="Haridas S."/>
            <person name="Albert R."/>
            <person name="Binder M."/>
            <person name="Bloem J."/>
            <person name="Labutti K."/>
            <person name="Salamov A."/>
            <person name="Andreopoulos B."/>
            <person name="Baker S."/>
            <person name="Barry K."/>
            <person name="Bills G."/>
            <person name="Bluhm B."/>
            <person name="Cannon C."/>
            <person name="Castanera R."/>
            <person name="Culley D."/>
            <person name="Daum C."/>
            <person name="Ezra D."/>
            <person name="Gonzalez J."/>
            <person name="Henrissat B."/>
            <person name="Kuo A."/>
            <person name="Liang C."/>
            <person name="Lipzen A."/>
            <person name="Lutzoni F."/>
            <person name="Magnuson J."/>
            <person name="Mondo S."/>
            <person name="Nolan M."/>
            <person name="Ohm R."/>
            <person name="Pangilinan J."/>
            <person name="Park H.-J."/>
            <person name="Ramirez L."/>
            <person name="Alfaro M."/>
            <person name="Sun H."/>
            <person name="Tritt A."/>
            <person name="Yoshinaga Y."/>
            <person name="Zwiers L.-H."/>
            <person name="Turgeon B."/>
            <person name="Goodwin S."/>
            <person name="Spatafora J."/>
            <person name="Crous P."/>
            <person name="Grigoriev I."/>
        </authorList>
    </citation>
    <scope>NUCLEOTIDE SEQUENCE</scope>
    <source>
        <strain evidence="2">CBS 121739</strain>
    </source>
</reference>
<proteinExistence type="predicted"/>
<organism evidence="2 3">
    <name type="scientific">Pseudovirgaria hyperparasitica</name>
    <dbReference type="NCBI Taxonomy" id="470096"/>
    <lineage>
        <taxon>Eukaryota</taxon>
        <taxon>Fungi</taxon>
        <taxon>Dikarya</taxon>
        <taxon>Ascomycota</taxon>
        <taxon>Pezizomycotina</taxon>
        <taxon>Dothideomycetes</taxon>
        <taxon>Dothideomycetes incertae sedis</taxon>
        <taxon>Acrospermales</taxon>
        <taxon>Acrospermaceae</taxon>
        <taxon>Pseudovirgaria</taxon>
    </lineage>
</organism>
<dbReference type="Proteomes" id="UP000799437">
    <property type="component" value="Unassembled WGS sequence"/>
</dbReference>
<evidence type="ECO:0000313" key="2">
    <source>
        <dbReference type="EMBL" id="KAF2755634.1"/>
    </source>
</evidence>
<feature type="region of interest" description="Disordered" evidence="1">
    <location>
        <begin position="1"/>
        <end position="58"/>
    </location>
</feature>
<name>A0A6A6W0X5_9PEZI</name>
<evidence type="ECO:0000256" key="1">
    <source>
        <dbReference type="SAM" id="MobiDB-lite"/>
    </source>
</evidence>
<sequence length="58" mass="6856">MHEYKHKRPSPPTNQPHTPNAIATKYHTLRDISPWKRPTLPVSPTKHTSRRSLYYHTP</sequence>
<gene>
    <name evidence="2" type="ORF">EJ05DRAFT_478605</name>
</gene>
<evidence type="ECO:0000313" key="3">
    <source>
        <dbReference type="Proteomes" id="UP000799437"/>
    </source>
</evidence>
<dbReference type="AlphaFoldDB" id="A0A6A6W0X5"/>